<dbReference type="GeneID" id="106178241"/>
<feature type="signal peptide" evidence="1">
    <location>
        <begin position="1"/>
        <end position="16"/>
    </location>
</feature>
<gene>
    <name evidence="3" type="primary">LOC106178241</name>
</gene>
<dbReference type="Gene3D" id="2.10.80.10">
    <property type="entry name" value="Lipase, subunit A"/>
    <property type="match status" value="1"/>
</dbReference>
<name>A0A1S3K2E4_LINAN</name>
<reference evidence="3" key="1">
    <citation type="submission" date="2025-08" db="UniProtKB">
        <authorList>
            <consortium name="RefSeq"/>
        </authorList>
    </citation>
    <scope>IDENTIFICATION</scope>
    <source>
        <tissue evidence="3">Gonads</tissue>
    </source>
</reference>
<organism evidence="2 3">
    <name type="scientific">Lingula anatina</name>
    <name type="common">Brachiopod</name>
    <name type="synonym">Lingula unguis</name>
    <dbReference type="NCBI Taxonomy" id="7574"/>
    <lineage>
        <taxon>Eukaryota</taxon>
        <taxon>Metazoa</taxon>
        <taxon>Spiralia</taxon>
        <taxon>Lophotrochozoa</taxon>
        <taxon>Brachiopoda</taxon>
        <taxon>Linguliformea</taxon>
        <taxon>Lingulata</taxon>
        <taxon>Lingulida</taxon>
        <taxon>Linguloidea</taxon>
        <taxon>Lingulidae</taxon>
        <taxon>Lingula</taxon>
    </lineage>
</organism>
<dbReference type="KEGG" id="lak:106178241"/>
<dbReference type="RefSeq" id="XP_013416808.1">
    <property type="nucleotide sequence ID" value="XM_013561354.2"/>
</dbReference>
<evidence type="ECO:0000313" key="3">
    <source>
        <dbReference type="RefSeq" id="XP_013416808.1"/>
    </source>
</evidence>
<accession>A0A1S3K2E4</accession>
<keyword evidence="1" id="KW-0732">Signal</keyword>
<keyword evidence="2" id="KW-1185">Reference proteome</keyword>
<dbReference type="InParanoid" id="A0A1S3K2E4"/>
<dbReference type="OMA" id="CWSEARI"/>
<evidence type="ECO:0000313" key="2">
    <source>
        <dbReference type="Proteomes" id="UP000085678"/>
    </source>
</evidence>
<evidence type="ECO:0000256" key="1">
    <source>
        <dbReference type="SAM" id="SignalP"/>
    </source>
</evidence>
<proteinExistence type="predicted"/>
<sequence length="114" mass="12585">MKTLIIFSAVLAVALGADTIRDCKTKADCNEDECCVPEMNFLLLSKRGLADLPFRPTREGRCVAYIQKNASCHNLGFATCGCAPGLKCNYYPDGKTKRRIPWKPGSSFCEDDTQ</sequence>
<dbReference type="Proteomes" id="UP000085678">
    <property type="component" value="Unplaced"/>
</dbReference>
<feature type="chain" id="PRO_5010175335" evidence="1">
    <location>
        <begin position="17"/>
        <end position="114"/>
    </location>
</feature>
<protein>
    <submittedName>
        <fullName evidence="3">Uncharacterized protein LOC106178241</fullName>
    </submittedName>
</protein>
<dbReference type="AlphaFoldDB" id="A0A1S3K2E4"/>